<evidence type="ECO:0000256" key="1">
    <source>
        <dbReference type="ARBA" id="ARBA00023125"/>
    </source>
</evidence>
<dbReference type="InterPro" id="IPR036388">
    <property type="entry name" value="WH-like_DNA-bd_sf"/>
</dbReference>
<gene>
    <name evidence="5" type="ORF">DM01DRAFT_1327139</name>
</gene>
<evidence type="ECO:0000313" key="5">
    <source>
        <dbReference type="EMBL" id="ORX47138.1"/>
    </source>
</evidence>
<dbReference type="PANTHER" id="PTHR11829:SF343">
    <property type="entry name" value="FORK-HEAD DOMAIN-CONTAINING PROTEIN"/>
    <property type="match status" value="1"/>
</dbReference>
<dbReference type="InterPro" id="IPR018122">
    <property type="entry name" value="TF_fork_head_CS_1"/>
</dbReference>
<dbReference type="CDD" id="cd00059">
    <property type="entry name" value="FH_FOX"/>
    <property type="match status" value="1"/>
</dbReference>
<dbReference type="PRINTS" id="PR00053">
    <property type="entry name" value="FORKHEAD"/>
</dbReference>
<accession>A0A1X2G7J7</accession>
<dbReference type="SUPFAM" id="SSF46785">
    <property type="entry name" value="Winged helix' DNA-binding domain"/>
    <property type="match status" value="1"/>
</dbReference>
<dbReference type="EMBL" id="MCGT01000034">
    <property type="protein sequence ID" value="ORX47138.1"/>
    <property type="molecule type" value="Genomic_DNA"/>
</dbReference>
<feature type="non-terminal residue" evidence="5">
    <location>
        <position position="152"/>
    </location>
</feature>
<dbReference type="FunFam" id="1.10.10.10:FF:000135">
    <property type="entry name" value="forkhead box protein G1"/>
    <property type="match status" value="1"/>
</dbReference>
<reference evidence="5 6" key="1">
    <citation type="submission" date="2016-07" db="EMBL/GenBank/DDBJ databases">
        <title>Pervasive Adenine N6-methylation of Active Genes in Fungi.</title>
        <authorList>
            <consortium name="DOE Joint Genome Institute"/>
            <person name="Mondo S.J."/>
            <person name="Dannebaum R.O."/>
            <person name="Kuo R.C."/>
            <person name="Labutti K."/>
            <person name="Haridas S."/>
            <person name="Kuo A."/>
            <person name="Salamov A."/>
            <person name="Ahrendt S.R."/>
            <person name="Lipzen A."/>
            <person name="Sullivan W."/>
            <person name="Andreopoulos W.B."/>
            <person name="Clum A."/>
            <person name="Lindquist E."/>
            <person name="Daum C."/>
            <person name="Ramamoorthy G.K."/>
            <person name="Gryganskyi A."/>
            <person name="Culley D."/>
            <person name="Magnuson J.K."/>
            <person name="James T.Y."/>
            <person name="O'Malley M.A."/>
            <person name="Stajich J.E."/>
            <person name="Spatafora J.W."/>
            <person name="Visel A."/>
            <person name="Grigoriev I.V."/>
        </authorList>
    </citation>
    <scope>NUCLEOTIDE SEQUENCE [LARGE SCALE GENOMIC DNA]</scope>
    <source>
        <strain evidence="5 6">NRRL 3301</strain>
    </source>
</reference>
<dbReference type="Pfam" id="PF00250">
    <property type="entry name" value="Forkhead"/>
    <property type="match status" value="1"/>
</dbReference>
<evidence type="ECO:0000313" key="6">
    <source>
        <dbReference type="Proteomes" id="UP000242146"/>
    </source>
</evidence>
<dbReference type="InterPro" id="IPR050211">
    <property type="entry name" value="FOX_domain-containing"/>
</dbReference>
<dbReference type="PANTHER" id="PTHR11829">
    <property type="entry name" value="FORKHEAD BOX PROTEIN"/>
    <property type="match status" value="1"/>
</dbReference>
<dbReference type="OrthoDB" id="5954824at2759"/>
<dbReference type="GO" id="GO:0000978">
    <property type="term" value="F:RNA polymerase II cis-regulatory region sequence-specific DNA binding"/>
    <property type="evidence" value="ECO:0007669"/>
    <property type="project" value="TreeGrafter"/>
</dbReference>
<feature type="DNA-binding region" description="Fork-head" evidence="3">
    <location>
        <begin position="70"/>
        <end position="152"/>
    </location>
</feature>
<feature type="domain" description="Fork-head" evidence="4">
    <location>
        <begin position="70"/>
        <end position="152"/>
    </location>
</feature>
<comment type="subcellular location">
    <subcellularLocation>
        <location evidence="3">Nucleus</location>
    </subcellularLocation>
</comment>
<protein>
    <recommendedName>
        <fullName evidence="4">Fork-head domain-containing protein</fullName>
    </recommendedName>
</protein>
<proteinExistence type="predicted"/>
<evidence type="ECO:0000256" key="3">
    <source>
        <dbReference type="PROSITE-ProRule" id="PRU00089"/>
    </source>
</evidence>
<dbReference type="GO" id="GO:0005634">
    <property type="term" value="C:nucleus"/>
    <property type="evidence" value="ECO:0007669"/>
    <property type="project" value="UniProtKB-SubCell"/>
</dbReference>
<dbReference type="STRING" id="101127.A0A1X2G7J7"/>
<evidence type="ECO:0000259" key="4">
    <source>
        <dbReference type="PROSITE" id="PS50039"/>
    </source>
</evidence>
<keyword evidence="2 3" id="KW-0539">Nucleus</keyword>
<sequence length="152" mass="17335">MQNPYEITEYSHSNPPSFTFVVDGPDVTLKEATQGKRPQQKQFTSQNLPALPAGPLHIVPSWQPLDANEKPPYSYATLIAHAILSSDLRRLTLSDIYQWITHHYPFYTMNEHGWQNSIRHNLSLNKAFVRLQRTSSHASGKGSFWTIHAGHE</sequence>
<evidence type="ECO:0000256" key="2">
    <source>
        <dbReference type="ARBA" id="ARBA00023242"/>
    </source>
</evidence>
<dbReference type="Proteomes" id="UP000242146">
    <property type="component" value="Unassembled WGS sequence"/>
</dbReference>
<keyword evidence="6" id="KW-1185">Reference proteome</keyword>
<dbReference type="PROSITE" id="PS00657">
    <property type="entry name" value="FORK_HEAD_1"/>
    <property type="match status" value="1"/>
</dbReference>
<dbReference type="Gene3D" id="1.10.10.10">
    <property type="entry name" value="Winged helix-like DNA-binding domain superfamily/Winged helix DNA-binding domain"/>
    <property type="match status" value="1"/>
</dbReference>
<dbReference type="InterPro" id="IPR036390">
    <property type="entry name" value="WH_DNA-bd_sf"/>
</dbReference>
<dbReference type="AlphaFoldDB" id="A0A1X2G7J7"/>
<name>A0A1X2G7J7_9FUNG</name>
<organism evidence="5 6">
    <name type="scientific">Hesseltinella vesiculosa</name>
    <dbReference type="NCBI Taxonomy" id="101127"/>
    <lineage>
        <taxon>Eukaryota</taxon>
        <taxon>Fungi</taxon>
        <taxon>Fungi incertae sedis</taxon>
        <taxon>Mucoromycota</taxon>
        <taxon>Mucoromycotina</taxon>
        <taxon>Mucoromycetes</taxon>
        <taxon>Mucorales</taxon>
        <taxon>Cunninghamellaceae</taxon>
        <taxon>Hesseltinella</taxon>
    </lineage>
</organism>
<dbReference type="PROSITE" id="PS00658">
    <property type="entry name" value="FORK_HEAD_2"/>
    <property type="match status" value="1"/>
</dbReference>
<dbReference type="SMART" id="SM00339">
    <property type="entry name" value="FH"/>
    <property type="match status" value="1"/>
</dbReference>
<dbReference type="InterPro" id="IPR001766">
    <property type="entry name" value="Fork_head_dom"/>
</dbReference>
<comment type="caution">
    <text evidence="5">The sequence shown here is derived from an EMBL/GenBank/DDBJ whole genome shotgun (WGS) entry which is preliminary data.</text>
</comment>
<keyword evidence="1 3" id="KW-0238">DNA-binding</keyword>
<dbReference type="InterPro" id="IPR030456">
    <property type="entry name" value="TF_fork_head_CS_2"/>
</dbReference>
<dbReference type="GO" id="GO:0000981">
    <property type="term" value="F:DNA-binding transcription factor activity, RNA polymerase II-specific"/>
    <property type="evidence" value="ECO:0007669"/>
    <property type="project" value="TreeGrafter"/>
</dbReference>
<dbReference type="PROSITE" id="PS50039">
    <property type="entry name" value="FORK_HEAD_3"/>
    <property type="match status" value="1"/>
</dbReference>